<evidence type="ECO:0000256" key="13">
    <source>
        <dbReference type="ARBA" id="ARBA00023136"/>
    </source>
</evidence>
<keyword evidence="15" id="KW-0325">Glycoprotein</keyword>
<accession>A0A8C4WDH7</accession>
<evidence type="ECO:0000256" key="2">
    <source>
        <dbReference type="ARBA" id="ARBA00004167"/>
    </source>
</evidence>
<dbReference type="Pfam" id="PF07732">
    <property type="entry name" value="Cu-oxidase_3"/>
    <property type="match status" value="3"/>
</dbReference>
<evidence type="ECO:0000256" key="14">
    <source>
        <dbReference type="ARBA" id="ARBA00023157"/>
    </source>
</evidence>
<evidence type="ECO:0000256" key="11">
    <source>
        <dbReference type="ARBA" id="ARBA00023002"/>
    </source>
</evidence>
<evidence type="ECO:0000256" key="3">
    <source>
        <dbReference type="ARBA" id="ARBA00010609"/>
    </source>
</evidence>
<dbReference type="GO" id="GO:0006811">
    <property type="term" value="P:monoatomic ion transport"/>
    <property type="evidence" value="ECO:0007669"/>
    <property type="project" value="UniProtKB-KW"/>
</dbReference>
<keyword evidence="18" id="KW-1185">Reference proteome</keyword>
<dbReference type="EC" id="1.16.3.1" evidence="4"/>
<name>A0A8C4WDH7_9SAUR</name>
<dbReference type="Proteomes" id="UP000694390">
    <property type="component" value="Unassembled WGS sequence"/>
</dbReference>
<evidence type="ECO:0000256" key="8">
    <source>
        <dbReference type="ARBA" id="ARBA00022729"/>
    </source>
</evidence>
<dbReference type="GO" id="GO:0038023">
    <property type="term" value="F:signaling receptor activity"/>
    <property type="evidence" value="ECO:0007669"/>
    <property type="project" value="TreeGrafter"/>
</dbReference>
<keyword evidence="8" id="KW-0732">Signal</keyword>
<dbReference type="PANTHER" id="PTHR46806:SF10">
    <property type="entry name" value="COAGULATION FACTOR V"/>
    <property type="match status" value="1"/>
</dbReference>
<feature type="domain" description="Plastocyanin-like" evidence="16">
    <location>
        <begin position="708"/>
        <end position="782"/>
    </location>
</feature>
<evidence type="ECO:0000313" key="17">
    <source>
        <dbReference type="Ensembl" id="ENSGEVP00005014539.1"/>
    </source>
</evidence>
<evidence type="ECO:0000256" key="12">
    <source>
        <dbReference type="ARBA" id="ARBA00023065"/>
    </source>
</evidence>
<evidence type="ECO:0000256" key="9">
    <source>
        <dbReference type="ARBA" id="ARBA00022737"/>
    </source>
</evidence>
<dbReference type="InterPro" id="IPR011707">
    <property type="entry name" value="Cu-oxidase-like_N"/>
</dbReference>
<keyword evidence="13" id="KW-0472">Membrane</keyword>
<proteinExistence type="inferred from homology"/>
<dbReference type="GeneTree" id="ENSGT00940000158556"/>
<evidence type="ECO:0000259" key="16">
    <source>
        <dbReference type="Pfam" id="PF07732"/>
    </source>
</evidence>
<evidence type="ECO:0000256" key="7">
    <source>
        <dbReference type="ARBA" id="ARBA00022723"/>
    </source>
</evidence>
<keyword evidence="11" id="KW-0560">Oxidoreductase</keyword>
<keyword evidence="7" id="KW-0479">Metal-binding</keyword>
<reference evidence="17" key="2">
    <citation type="submission" date="2025-09" db="UniProtKB">
        <authorList>
            <consortium name="Ensembl"/>
        </authorList>
    </citation>
    <scope>IDENTIFICATION</scope>
</reference>
<keyword evidence="6" id="KW-0812">Transmembrane</keyword>
<dbReference type="SUPFAM" id="SSF49503">
    <property type="entry name" value="Cupredoxins"/>
    <property type="match status" value="6"/>
</dbReference>
<comment type="similarity">
    <text evidence="3">Belongs to the multicopper oxidase family.</text>
</comment>
<organism evidence="17 18">
    <name type="scientific">Gopherus evgoodei</name>
    <name type="common">Goodes thornscrub tortoise</name>
    <dbReference type="NCBI Taxonomy" id="1825980"/>
    <lineage>
        <taxon>Eukaryota</taxon>
        <taxon>Metazoa</taxon>
        <taxon>Chordata</taxon>
        <taxon>Craniata</taxon>
        <taxon>Vertebrata</taxon>
        <taxon>Euteleostomi</taxon>
        <taxon>Archelosauria</taxon>
        <taxon>Testudinata</taxon>
        <taxon>Testudines</taxon>
        <taxon>Cryptodira</taxon>
        <taxon>Durocryptodira</taxon>
        <taxon>Testudinoidea</taxon>
        <taxon>Testudinidae</taxon>
        <taxon>Gopherus</taxon>
    </lineage>
</organism>
<comment type="cofactor">
    <cofactor evidence="1">
        <name>Cu cation</name>
        <dbReference type="ChEBI" id="CHEBI:23378"/>
    </cofactor>
</comment>
<evidence type="ECO:0000313" key="18">
    <source>
        <dbReference type="Proteomes" id="UP000694390"/>
    </source>
</evidence>
<dbReference type="AlphaFoldDB" id="A0A8C4WDH7"/>
<evidence type="ECO:0000256" key="4">
    <source>
        <dbReference type="ARBA" id="ARBA00013107"/>
    </source>
</evidence>
<sequence length="972" mass="111639">IWFTLLSWITHFHHDGGNTIYRKVIFRSYVDSTFTTREPEGEYEEHLGILGPVIRAEVDDVIQVHFKNLASRPYSLHSHGLFYEKSSEGTSYEDESPDWFKKDDAVQPNDTYTYIWFATKRSGPIQPGTACRSWAYYSGVNPKDIHSGLIGPVLICQKGTLSTSNNRPVDTREFVLLFMVFDEEKSWYFNKHSKRTYSEKTSEAQKYHKFHAINGIIYHLQGLRMYKDELVRWHLLNMGGSKDIHVVHFHGQTFTEVPGHQLGVYPLFPGTYQLTNMTVSQKGRWLISSLVQNHLQAGMHGYLNIKELVGKDVFKKKLSFKEVRMIKDWEYFIAAEEITWDYAPEIPETIDRQYKSQYLDNFSNLIGKKYKKAVFRQYADSNFNKRLETPRPKEMGILGPVIRAQVKDTIKIVFKNMASRPYSIYLHGVTLSKDAEGNSTVSKAVQPGETYMYQWSIVDTDQPTAEDAQCLTRLYHSGVDVTRDIASGLIGPLLICKSETLDKRGVQKKADAEQQAVFAVFDENKSWYLEDNIKQYCTNPSSIKRDDPKFYRSNVMHTINGYMSDRTEILSFCHDDIVQWHVSSIGTQDEVVSIRLSGHTFLTRGKYEDVLNLFPMSGESVTVEMDNAGKWQDCCVYLATKSLSRSLESIRTHKNRKALYKVHTKFQNDRSSHDGGNTIYKKVIFQSYVDSTFTTREPEGEYEEHLGILGPIIRAEVDDVIQVHFKNLASRPYSLHSHGLFYEKSSEGTSYEDESPDWFKKDDAVQPNDTYTYVWFATKRSGPVQPGAACRSWAYYSAINPEKDIHSGLIGPILICQKGTLSTSNNRPVDTREFVLLFMVFDEEKSWYFNKHSKRTYSEKTSEVFSESINGIIYHLQGLRMYKDELVRWHLLNMGGSKDIHVVHFHGQTFTEVPGHQLGVYPLLPGTYQLSVLSFILIIMRLNPKLGNVGVTLLKFSVIRAAEAEIGLGPLR</sequence>
<dbReference type="FunFam" id="2.60.40.420:FF:000002">
    <property type="entry name" value="Hephaestin like 1"/>
    <property type="match status" value="1"/>
</dbReference>
<dbReference type="InterPro" id="IPR008972">
    <property type="entry name" value="Cupredoxin"/>
</dbReference>
<gene>
    <name evidence="17" type="primary">LOC115644361</name>
</gene>
<dbReference type="GO" id="GO:0005886">
    <property type="term" value="C:plasma membrane"/>
    <property type="evidence" value="ECO:0007669"/>
    <property type="project" value="TreeGrafter"/>
</dbReference>
<comment type="subcellular location">
    <subcellularLocation>
        <location evidence="2">Membrane</location>
        <topology evidence="2">Single-pass membrane protein</topology>
    </subcellularLocation>
</comment>
<keyword evidence="9" id="KW-0677">Repeat</keyword>
<evidence type="ECO:0000256" key="6">
    <source>
        <dbReference type="ARBA" id="ARBA00022692"/>
    </source>
</evidence>
<keyword evidence="5" id="KW-0813">Transport</keyword>
<evidence type="ECO:0000256" key="1">
    <source>
        <dbReference type="ARBA" id="ARBA00001935"/>
    </source>
</evidence>
<keyword evidence="10" id="KW-1133">Transmembrane helix</keyword>
<feature type="domain" description="Plastocyanin-like" evidence="16">
    <location>
        <begin position="49"/>
        <end position="123"/>
    </location>
</feature>
<reference evidence="17" key="1">
    <citation type="submission" date="2025-08" db="UniProtKB">
        <authorList>
            <consortium name="Ensembl"/>
        </authorList>
    </citation>
    <scope>IDENTIFICATION</scope>
</reference>
<dbReference type="InterPro" id="IPR050633">
    <property type="entry name" value="Neuropilin_MCO_CoagFactor"/>
</dbReference>
<keyword evidence="14" id="KW-1015">Disulfide bond</keyword>
<feature type="domain" description="Plastocyanin-like" evidence="16">
    <location>
        <begin position="397"/>
        <end position="497"/>
    </location>
</feature>
<dbReference type="GO" id="GO:0005507">
    <property type="term" value="F:copper ion binding"/>
    <property type="evidence" value="ECO:0007669"/>
    <property type="project" value="InterPro"/>
</dbReference>
<dbReference type="Ensembl" id="ENSGEVT00005015248.1">
    <property type="protein sequence ID" value="ENSGEVP00005014539.1"/>
    <property type="gene ID" value="ENSGEVG00005009461.1"/>
</dbReference>
<dbReference type="Gene3D" id="2.60.40.420">
    <property type="entry name" value="Cupredoxins - blue copper proteins"/>
    <property type="match status" value="5"/>
</dbReference>
<keyword evidence="12" id="KW-0406">Ion transport</keyword>
<dbReference type="PANTHER" id="PTHR46806">
    <property type="entry name" value="F5/8 TYPE C DOMAIN-CONTAINING PROTEIN"/>
    <property type="match status" value="1"/>
</dbReference>
<evidence type="ECO:0000256" key="15">
    <source>
        <dbReference type="ARBA" id="ARBA00023180"/>
    </source>
</evidence>
<evidence type="ECO:0000256" key="5">
    <source>
        <dbReference type="ARBA" id="ARBA00022448"/>
    </source>
</evidence>
<dbReference type="FunFam" id="2.60.40.420:FF:000028">
    <property type="entry name" value="Ceruloplasmin"/>
    <property type="match status" value="2"/>
</dbReference>
<dbReference type="CDD" id="cd14450">
    <property type="entry name" value="CuRO_3_FV_like"/>
    <property type="match status" value="1"/>
</dbReference>
<evidence type="ECO:0000256" key="10">
    <source>
        <dbReference type="ARBA" id="ARBA00022989"/>
    </source>
</evidence>
<dbReference type="GO" id="GO:0004322">
    <property type="term" value="F:ferroxidase activity"/>
    <property type="evidence" value="ECO:0007669"/>
    <property type="project" value="UniProtKB-EC"/>
</dbReference>
<protein>
    <recommendedName>
        <fullName evidence="4">ferroxidase</fullName>
        <ecNumber evidence="4">1.16.3.1</ecNumber>
    </recommendedName>
</protein>